<dbReference type="GO" id="GO:0046872">
    <property type="term" value="F:metal ion binding"/>
    <property type="evidence" value="ECO:0007669"/>
    <property type="project" value="InterPro"/>
</dbReference>
<dbReference type="PANTHER" id="PTHR46119">
    <property type="entry name" value="OS08G0405700 PROTEIN"/>
    <property type="match status" value="1"/>
</dbReference>
<evidence type="ECO:0000259" key="1">
    <source>
        <dbReference type="Pfam" id="PF00403"/>
    </source>
</evidence>
<dbReference type="Proteomes" id="UP000244005">
    <property type="component" value="Unassembled WGS sequence"/>
</dbReference>
<evidence type="ECO:0000313" key="2">
    <source>
        <dbReference type="EMBL" id="PTQ34636.1"/>
    </source>
</evidence>
<dbReference type="InterPro" id="IPR036163">
    <property type="entry name" value="HMA_dom_sf"/>
</dbReference>
<dbReference type="AlphaFoldDB" id="A0A2R6WL96"/>
<evidence type="ECO:0000313" key="3">
    <source>
        <dbReference type="Proteomes" id="UP000244005"/>
    </source>
</evidence>
<dbReference type="Gene3D" id="3.30.70.100">
    <property type="match status" value="1"/>
</dbReference>
<dbReference type="OrthoDB" id="1927097at2759"/>
<dbReference type="InterPro" id="IPR044526">
    <property type="entry name" value="NAKR1-3"/>
</dbReference>
<proteinExistence type="predicted"/>
<dbReference type="Gramene" id="Mp5g00430.1">
    <property type="protein sequence ID" value="Mp5g00430.1.cds1"/>
    <property type="gene ID" value="Mp5g00430"/>
</dbReference>
<accession>A0A2R6WL96</accession>
<gene>
    <name evidence="2" type="ORF">MARPO_0078s0042</name>
</gene>
<keyword evidence="3" id="KW-1185">Reference proteome</keyword>
<dbReference type="Pfam" id="PF00403">
    <property type="entry name" value="HMA"/>
    <property type="match status" value="1"/>
</dbReference>
<sequence>MWTTYERNERQRQRALELSSIARFFEPMPIQGVFYGENEETHVIKKAKIIGFNPRPELVMASMPFYPDYVESSGKEEKKKEEKPKDPDVVLWVPICCQPCEERITVPISQMKGVKSIVCDIYKKKVVVSGKDLNAIEILLKCQSKFCKAAFWKDD</sequence>
<dbReference type="InterPro" id="IPR006121">
    <property type="entry name" value="HMA_dom"/>
</dbReference>
<dbReference type="SUPFAM" id="SSF55008">
    <property type="entry name" value="HMA, heavy metal-associated domain"/>
    <property type="match status" value="1"/>
</dbReference>
<organism evidence="2 3">
    <name type="scientific">Marchantia polymorpha</name>
    <name type="common">Common liverwort</name>
    <name type="synonym">Marchantia aquatica</name>
    <dbReference type="NCBI Taxonomy" id="3197"/>
    <lineage>
        <taxon>Eukaryota</taxon>
        <taxon>Viridiplantae</taxon>
        <taxon>Streptophyta</taxon>
        <taxon>Embryophyta</taxon>
        <taxon>Marchantiophyta</taxon>
        <taxon>Marchantiopsida</taxon>
        <taxon>Marchantiidae</taxon>
        <taxon>Marchantiales</taxon>
        <taxon>Marchantiaceae</taxon>
        <taxon>Marchantia</taxon>
    </lineage>
</organism>
<name>A0A2R6WL96_MARPO</name>
<protein>
    <recommendedName>
        <fullName evidence="1">HMA domain-containing protein</fullName>
    </recommendedName>
</protein>
<dbReference type="PANTHER" id="PTHR46119:SF14">
    <property type="entry name" value="PROTEIN SODIUM POTASSIUM ROOT DEFECTIVE 3"/>
    <property type="match status" value="1"/>
</dbReference>
<reference evidence="3" key="1">
    <citation type="journal article" date="2017" name="Cell">
        <title>Insights into land plant evolution garnered from the Marchantia polymorpha genome.</title>
        <authorList>
            <person name="Bowman J.L."/>
            <person name="Kohchi T."/>
            <person name="Yamato K.T."/>
            <person name="Jenkins J."/>
            <person name="Shu S."/>
            <person name="Ishizaki K."/>
            <person name="Yamaoka S."/>
            <person name="Nishihama R."/>
            <person name="Nakamura Y."/>
            <person name="Berger F."/>
            <person name="Adam C."/>
            <person name="Aki S.S."/>
            <person name="Althoff F."/>
            <person name="Araki T."/>
            <person name="Arteaga-Vazquez M.A."/>
            <person name="Balasubrmanian S."/>
            <person name="Barry K."/>
            <person name="Bauer D."/>
            <person name="Boehm C.R."/>
            <person name="Briginshaw L."/>
            <person name="Caballero-Perez J."/>
            <person name="Catarino B."/>
            <person name="Chen F."/>
            <person name="Chiyoda S."/>
            <person name="Chovatia M."/>
            <person name="Davies K.M."/>
            <person name="Delmans M."/>
            <person name="Demura T."/>
            <person name="Dierschke T."/>
            <person name="Dolan L."/>
            <person name="Dorantes-Acosta A.E."/>
            <person name="Eklund D.M."/>
            <person name="Florent S.N."/>
            <person name="Flores-Sandoval E."/>
            <person name="Fujiyama A."/>
            <person name="Fukuzawa H."/>
            <person name="Galik B."/>
            <person name="Grimanelli D."/>
            <person name="Grimwood J."/>
            <person name="Grossniklaus U."/>
            <person name="Hamada T."/>
            <person name="Haseloff J."/>
            <person name="Hetherington A.J."/>
            <person name="Higo A."/>
            <person name="Hirakawa Y."/>
            <person name="Hundley H.N."/>
            <person name="Ikeda Y."/>
            <person name="Inoue K."/>
            <person name="Inoue S.I."/>
            <person name="Ishida S."/>
            <person name="Jia Q."/>
            <person name="Kakita M."/>
            <person name="Kanazawa T."/>
            <person name="Kawai Y."/>
            <person name="Kawashima T."/>
            <person name="Kennedy M."/>
            <person name="Kinose K."/>
            <person name="Kinoshita T."/>
            <person name="Kohara Y."/>
            <person name="Koide E."/>
            <person name="Komatsu K."/>
            <person name="Kopischke S."/>
            <person name="Kubo M."/>
            <person name="Kyozuka J."/>
            <person name="Lagercrantz U."/>
            <person name="Lin S.S."/>
            <person name="Lindquist E."/>
            <person name="Lipzen A.M."/>
            <person name="Lu C.W."/>
            <person name="De Luna E."/>
            <person name="Martienssen R.A."/>
            <person name="Minamino N."/>
            <person name="Mizutani M."/>
            <person name="Mizutani M."/>
            <person name="Mochizuki N."/>
            <person name="Monte I."/>
            <person name="Mosher R."/>
            <person name="Nagasaki H."/>
            <person name="Nakagami H."/>
            <person name="Naramoto S."/>
            <person name="Nishitani K."/>
            <person name="Ohtani M."/>
            <person name="Okamoto T."/>
            <person name="Okumura M."/>
            <person name="Phillips J."/>
            <person name="Pollak B."/>
            <person name="Reinders A."/>
            <person name="Rovekamp M."/>
            <person name="Sano R."/>
            <person name="Sawa S."/>
            <person name="Schmid M.W."/>
            <person name="Shirakawa M."/>
            <person name="Solano R."/>
            <person name="Spunde A."/>
            <person name="Suetsugu N."/>
            <person name="Sugano S."/>
            <person name="Sugiyama A."/>
            <person name="Sun R."/>
            <person name="Suzuki Y."/>
            <person name="Takenaka M."/>
            <person name="Takezawa D."/>
            <person name="Tomogane H."/>
            <person name="Tsuzuki M."/>
            <person name="Ueda T."/>
            <person name="Umeda M."/>
            <person name="Ward J.M."/>
            <person name="Watanabe Y."/>
            <person name="Yazaki K."/>
            <person name="Yokoyama R."/>
            <person name="Yoshitake Y."/>
            <person name="Yotsui I."/>
            <person name="Zachgo S."/>
            <person name="Schmutz J."/>
        </authorList>
    </citation>
    <scope>NUCLEOTIDE SEQUENCE [LARGE SCALE GENOMIC DNA]</scope>
    <source>
        <strain evidence="3">Tak-1</strain>
    </source>
</reference>
<dbReference type="CDD" id="cd00371">
    <property type="entry name" value="HMA"/>
    <property type="match status" value="1"/>
</dbReference>
<feature type="domain" description="HMA" evidence="1">
    <location>
        <begin position="92"/>
        <end position="131"/>
    </location>
</feature>
<dbReference type="EMBL" id="KZ772750">
    <property type="protein sequence ID" value="PTQ34636.1"/>
    <property type="molecule type" value="Genomic_DNA"/>
</dbReference>